<keyword evidence="1 10" id="KW-1003">Cell membrane</keyword>
<comment type="similarity">
    <text evidence="10">Belongs to the glycosyltransferase 28 family. MurG subfamily.</text>
</comment>
<protein>
    <recommendedName>
        <fullName evidence="10">UDP-N-acetylglucosamine--N-acetylmuramyl-(pentapeptide) pyrophosphoryl-undecaprenol N-acetylglucosamine transferase</fullName>
        <ecNumber evidence="10">2.4.1.227</ecNumber>
    </recommendedName>
    <alternativeName>
        <fullName evidence="10">Undecaprenyl-PP-MurNAc-pentapeptide-UDPGlcNAc GlcNAc transferase</fullName>
    </alternativeName>
</protein>
<comment type="caution">
    <text evidence="14">The sequence shown here is derived from an EMBL/GenBank/DDBJ whole genome shotgun (WGS) entry which is preliminary data.</text>
</comment>
<evidence type="ECO:0000256" key="6">
    <source>
        <dbReference type="ARBA" id="ARBA00022984"/>
    </source>
</evidence>
<evidence type="ECO:0000256" key="9">
    <source>
        <dbReference type="ARBA" id="ARBA00023316"/>
    </source>
</evidence>
<keyword evidence="11" id="KW-0812">Transmembrane</keyword>
<dbReference type="EMBL" id="MFBD01000041">
    <property type="protein sequence ID" value="OGD87937.1"/>
    <property type="molecule type" value="Genomic_DNA"/>
</dbReference>
<dbReference type="Proteomes" id="UP000177369">
    <property type="component" value="Unassembled WGS sequence"/>
</dbReference>
<dbReference type="InterPro" id="IPR004276">
    <property type="entry name" value="GlycoTrans_28_N"/>
</dbReference>
<keyword evidence="2 10" id="KW-0132">Cell division</keyword>
<gene>
    <name evidence="10" type="primary">murG</name>
    <name evidence="14" type="ORF">A3D04_03245</name>
</gene>
<dbReference type="Gene3D" id="3.40.50.2000">
    <property type="entry name" value="Glycogen Phosphorylase B"/>
    <property type="match status" value="2"/>
</dbReference>
<evidence type="ECO:0000256" key="3">
    <source>
        <dbReference type="ARBA" id="ARBA00022676"/>
    </source>
</evidence>
<dbReference type="SUPFAM" id="SSF53756">
    <property type="entry name" value="UDP-Glycosyltransferase/glycogen phosphorylase"/>
    <property type="match status" value="1"/>
</dbReference>
<name>A0A1F5G7W2_9BACT</name>
<dbReference type="PANTHER" id="PTHR21015:SF22">
    <property type="entry name" value="GLYCOSYLTRANSFERASE"/>
    <property type="match status" value="1"/>
</dbReference>
<keyword evidence="7 10" id="KW-0472">Membrane</keyword>
<comment type="function">
    <text evidence="10">Cell wall formation. Catalyzes the transfer of a GlcNAc subunit on undecaprenyl-pyrophosphoryl-MurNAc-pentapeptide (lipid intermediate I) to form undecaprenyl-pyrophosphoryl-MurNAc-(pentapeptide)GlcNAc (lipid intermediate II).</text>
</comment>
<comment type="pathway">
    <text evidence="10">Cell wall biogenesis; peptidoglycan biosynthesis.</text>
</comment>
<dbReference type="AlphaFoldDB" id="A0A1F5G7W2"/>
<comment type="caution">
    <text evidence="10">Lacks conserved residue(s) required for the propagation of feature annotation.</text>
</comment>
<keyword evidence="4 10" id="KW-0808">Transferase</keyword>
<feature type="domain" description="Glycosyltransferase family 28 N-terminal" evidence="12">
    <location>
        <begin position="8"/>
        <end position="146"/>
    </location>
</feature>
<dbReference type="HAMAP" id="MF_00033">
    <property type="entry name" value="MurG"/>
    <property type="match status" value="1"/>
</dbReference>
<dbReference type="GO" id="GO:0051301">
    <property type="term" value="P:cell division"/>
    <property type="evidence" value="ECO:0007669"/>
    <property type="project" value="UniProtKB-KW"/>
</dbReference>
<accession>A0A1F5G7W2</accession>
<dbReference type="GO" id="GO:0008360">
    <property type="term" value="P:regulation of cell shape"/>
    <property type="evidence" value="ECO:0007669"/>
    <property type="project" value="UniProtKB-KW"/>
</dbReference>
<keyword evidence="3 10" id="KW-0328">Glycosyltransferase</keyword>
<dbReference type="STRING" id="1797714.A3D04_03245"/>
<dbReference type="PANTHER" id="PTHR21015">
    <property type="entry name" value="UDP-N-ACETYLGLUCOSAMINE--N-ACETYLMURAMYL-(PENTAPEPTIDE) PYROPHOSPHORYL-UNDECAPRENOL N-ACETYLGLUCOSAMINE TRANSFERASE 1"/>
    <property type="match status" value="1"/>
</dbReference>
<evidence type="ECO:0000256" key="8">
    <source>
        <dbReference type="ARBA" id="ARBA00023306"/>
    </source>
</evidence>
<evidence type="ECO:0000313" key="15">
    <source>
        <dbReference type="Proteomes" id="UP000177369"/>
    </source>
</evidence>
<evidence type="ECO:0000256" key="1">
    <source>
        <dbReference type="ARBA" id="ARBA00022475"/>
    </source>
</evidence>
<keyword evidence="5 10" id="KW-0133">Cell shape</keyword>
<evidence type="ECO:0000313" key="14">
    <source>
        <dbReference type="EMBL" id="OGD87937.1"/>
    </source>
</evidence>
<dbReference type="GO" id="GO:0071555">
    <property type="term" value="P:cell wall organization"/>
    <property type="evidence" value="ECO:0007669"/>
    <property type="project" value="UniProtKB-KW"/>
</dbReference>
<keyword evidence="6 10" id="KW-0573">Peptidoglycan synthesis</keyword>
<dbReference type="GO" id="GO:0005886">
    <property type="term" value="C:plasma membrane"/>
    <property type="evidence" value="ECO:0007669"/>
    <property type="project" value="UniProtKB-SubCell"/>
</dbReference>
<evidence type="ECO:0000259" key="12">
    <source>
        <dbReference type="Pfam" id="PF03033"/>
    </source>
</evidence>
<evidence type="ECO:0000256" key="2">
    <source>
        <dbReference type="ARBA" id="ARBA00022618"/>
    </source>
</evidence>
<feature type="binding site" evidence="10">
    <location>
        <position position="169"/>
    </location>
    <ligand>
        <name>UDP-N-acetyl-alpha-D-glucosamine</name>
        <dbReference type="ChEBI" id="CHEBI:57705"/>
    </ligand>
</feature>
<feature type="transmembrane region" description="Helical" evidence="11">
    <location>
        <begin position="73"/>
        <end position="94"/>
    </location>
</feature>
<dbReference type="GO" id="GO:0009252">
    <property type="term" value="P:peptidoglycan biosynthetic process"/>
    <property type="evidence" value="ECO:0007669"/>
    <property type="project" value="UniProtKB-UniRule"/>
</dbReference>
<organism evidence="14 15">
    <name type="scientific">Candidatus Curtissbacteria bacterium RIFCSPHIGHO2_02_FULL_40_16b</name>
    <dbReference type="NCBI Taxonomy" id="1797714"/>
    <lineage>
        <taxon>Bacteria</taxon>
        <taxon>Candidatus Curtissiibacteriota</taxon>
    </lineage>
</organism>
<dbReference type="Pfam" id="PF04101">
    <property type="entry name" value="Glyco_tran_28_C"/>
    <property type="match status" value="1"/>
</dbReference>
<dbReference type="InterPro" id="IPR006009">
    <property type="entry name" value="GlcNAc_MurG"/>
</dbReference>
<feature type="binding site" evidence="10">
    <location>
        <position position="298"/>
    </location>
    <ligand>
        <name>UDP-N-acetyl-alpha-D-glucosamine</name>
        <dbReference type="ChEBI" id="CHEBI:57705"/>
    </ligand>
</feature>
<evidence type="ECO:0000256" key="5">
    <source>
        <dbReference type="ARBA" id="ARBA00022960"/>
    </source>
</evidence>
<evidence type="ECO:0000256" key="4">
    <source>
        <dbReference type="ARBA" id="ARBA00022679"/>
    </source>
</evidence>
<evidence type="ECO:0000256" key="7">
    <source>
        <dbReference type="ARBA" id="ARBA00023136"/>
    </source>
</evidence>
<keyword evidence="9 10" id="KW-0961">Cell wall biogenesis/degradation</keyword>
<comment type="catalytic activity">
    <reaction evidence="10">
        <text>di-trans,octa-cis-undecaprenyl diphospho-N-acetyl-alpha-D-muramoyl-L-alanyl-D-glutamyl-meso-2,6-diaminopimeloyl-D-alanyl-D-alanine + UDP-N-acetyl-alpha-D-glucosamine = di-trans,octa-cis-undecaprenyl diphospho-[N-acetyl-alpha-D-glucosaminyl-(1-&gt;4)]-N-acetyl-alpha-D-muramoyl-L-alanyl-D-glutamyl-meso-2,6-diaminopimeloyl-D-alanyl-D-alanine + UDP + H(+)</text>
        <dbReference type="Rhea" id="RHEA:31227"/>
        <dbReference type="ChEBI" id="CHEBI:15378"/>
        <dbReference type="ChEBI" id="CHEBI:57705"/>
        <dbReference type="ChEBI" id="CHEBI:58223"/>
        <dbReference type="ChEBI" id="CHEBI:61387"/>
        <dbReference type="ChEBI" id="CHEBI:61388"/>
        <dbReference type="EC" id="2.4.1.227"/>
    </reaction>
</comment>
<dbReference type="InterPro" id="IPR007235">
    <property type="entry name" value="Glyco_trans_28_C"/>
</dbReference>
<feature type="transmembrane region" description="Helical" evidence="11">
    <location>
        <begin position="100"/>
        <end position="120"/>
    </location>
</feature>
<evidence type="ECO:0000259" key="13">
    <source>
        <dbReference type="Pfam" id="PF04101"/>
    </source>
</evidence>
<reference evidence="14 15" key="1">
    <citation type="journal article" date="2016" name="Nat. Commun.">
        <title>Thousands of microbial genomes shed light on interconnected biogeochemical processes in an aquifer system.</title>
        <authorList>
            <person name="Anantharaman K."/>
            <person name="Brown C.T."/>
            <person name="Hug L.A."/>
            <person name="Sharon I."/>
            <person name="Castelle C.J."/>
            <person name="Probst A.J."/>
            <person name="Thomas B.C."/>
            <person name="Singh A."/>
            <person name="Wilkins M.J."/>
            <person name="Karaoz U."/>
            <person name="Brodie E.L."/>
            <person name="Williams K.H."/>
            <person name="Hubbard S.S."/>
            <person name="Banfield J.F."/>
        </authorList>
    </citation>
    <scope>NUCLEOTIDE SEQUENCE [LARGE SCALE GENOMIC DNA]</scope>
</reference>
<keyword evidence="8 10" id="KW-0131">Cell cycle</keyword>
<dbReference type="GO" id="GO:0005975">
    <property type="term" value="P:carbohydrate metabolic process"/>
    <property type="evidence" value="ECO:0007669"/>
    <property type="project" value="InterPro"/>
</dbReference>
<evidence type="ECO:0000256" key="10">
    <source>
        <dbReference type="HAMAP-Rule" id="MF_00033"/>
    </source>
</evidence>
<feature type="domain" description="Glycosyl transferase family 28 C-terminal" evidence="13">
    <location>
        <begin position="193"/>
        <end position="355"/>
    </location>
</feature>
<dbReference type="Pfam" id="PF03033">
    <property type="entry name" value="Glyco_transf_28"/>
    <property type="match status" value="1"/>
</dbReference>
<comment type="subcellular location">
    <subcellularLocation>
        <location evidence="10">Cell membrane</location>
        <topology evidence="10">Peripheral membrane protein</topology>
        <orientation evidence="10">Cytoplasmic side</orientation>
    </subcellularLocation>
</comment>
<dbReference type="UniPathway" id="UPA00219"/>
<proteinExistence type="inferred from homology"/>
<dbReference type="CDD" id="cd03785">
    <property type="entry name" value="GT28_MurG"/>
    <property type="match status" value="1"/>
</dbReference>
<evidence type="ECO:0000256" key="11">
    <source>
        <dbReference type="SAM" id="Phobius"/>
    </source>
</evidence>
<sequence length="365" mass="40871">MRKVVICGGHLTPALSVIDQLKKHKGIEILFFGRKYATEGAKNFSAEFKIISQENIKFYGITAGRLQRKFTKYTIPALFKTPTGFIQALIHLFILRPNIIVSFGGYLSLPIVISGWLLGIKSVTHEQSSKAGLANKINSLFTEKVFLAWPQSQKDFPEKKTEVIGNPTRKTIFLKKAKNSTLNNFLKKSQRLILVIGGNQGSHFINQKIFDLLPSLSQFNILHQVGTTNFMGDLDRAKKIKMSNYFALDYISAYDIGAALNRADLVVSRSGANTVWDLSLLGKICILIPLPFAAAKEQEENARILERNGSCRVLKQEDTTSSKLKSTIDELLKDLPRAKKRAVNFQKTLPKDAAEKLSNYVLSYT</sequence>
<dbReference type="EC" id="2.4.1.227" evidence="10"/>
<dbReference type="GO" id="GO:0050511">
    <property type="term" value="F:undecaprenyldiphospho-muramoylpentapeptide beta-N-acetylglucosaminyltransferase activity"/>
    <property type="evidence" value="ECO:0007669"/>
    <property type="project" value="UniProtKB-UniRule"/>
</dbReference>
<keyword evidence="11" id="KW-1133">Transmembrane helix</keyword>
<dbReference type="GO" id="GO:0051991">
    <property type="term" value="F:UDP-N-acetyl-D-glucosamine:N-acetylmuramoyl-L-alanyl-D-glutamyl-meso-2,6-diaminopimelyl-D-alanyl-D-alanine-diphosphoundecaprenol 4-beta-N-acetylglucosaminlytransferase activity"/>
    <property type="evidence" value="ECO:0007669"/>
    <property type="project" value="RHEA"/>
</dbReference>